<organism evidence="1 2">
    <name type="scientific">Chrysochromulina tobinii</name>
    <dbReference type="NCBI Taxonomy" id="1460289"/>
    <lineage>
        <taxon>Eukaryota</taxon>
        <taxon>Haptista</taxon>
        <taxon>Haptophyta</taxon>
        <taxon>Prymnesiophyceae</taxon>
        <taxon>Prymnesiales</taxon>
        <taxon>Chrysochromulinaceae</taxon>
        <taxon>Chrysochromulina</taxon>
    </lineage>
</organism>
<evidence type="ECO:0000313" key="2">
    <source>
        <dbReference type="Proteomes" id="UP000037460"/>
    </source>
</evidence>
<name>A0A0M0K9Q5_9EUKA</name>
<dbReference type="AlphaFoldDB" id="A0A0M0K9Q5"/>
<dbReference type="Proteomes" id="UP000037460">
    <property type="component" value="Unassembled WGS sequence"/>
</dbReference>
<reference evidence="2" key="1">
    <citation type="journal article" date="2015" name="PLoS Genet.">
        <title>Genome Sequence and Transcriptome Analyses of Chrysochromulina tobin: Metabolic Tools for Enhanced Algal Fitness in the Prominent Order Prymnesiales (Haptophyceae).</title>
        <authorList>
            <person name="Hovde B.T."/>
            <person name="Deodato C.R."/>
            <person name="Hunsperger H.M."/>
            <person name="Ryken S.A."/>
            <person name="Yost W."/>
            <person name="Jha R.K."/>
            <person name="Patterson J."/>
            <person name="Monnat R.J. Jr."/>
            <person name="Barlow S.B."/>
            <person name="Starkenburg S.R."/>
            <person name="Cattolico R.A."/>
        </authorList>
    </citation>
    <scope>NUCLEOTIDE SEQUENCE</scope>
    <source>
        <strain evidence="2">CCMP291</strain>
    </source>
</reference>
<comment type="caution">
    <text evidence="1">The sequence shown here is derived from an EMBL/GenBank/DDBJ whole genome shotgun (WGS) entry which is preliminary data.</text>
</comment>
<keyword evidence="2" id="KW-1185">Reference proteome</keyword>
<sequence>MEAYAALDNSPDEFIRRMFSEWITSIDAGISRFLETFLMQVIAY</sequence>
<gene>
    <name evidence="1" type="ORF">Ctob_016659</name>
</gene>
<accession>A0A0M0K9Q5</accession>
<evidence type="ECO:0000313" key="1">
    <source>
        <dbReference type="EMBL" id="KOO35545.1"/>
    </source>
</evidence>
<protein>
    <submittedName>
        <fullName evidence="1">Uncharacterized protein</fullName>
    </submittedName>
</protein>
<proteinExistence type="predicted"/>
<dbReference type="EMBL" id="JWZX01000826">
    <property type="protein sequence ID" value="KOO35545.1"/>
    <property type="molecule type" value="Genomic_DNA"/>
</dbReference>